<comment type="similarity">
    <text evidence="3">Belongs to the peptidase M17 family.</text>
</comment>
<dbReference type="EMBL" id="HBFB01019751">
    <property type="protein sequence ID" value="CAD8683215.1"/>
    <property type="molecule type" value="Transcribed_RNA"/>
</dbReference>
<name>A0A7S0RPK3_9CHLO</name>
<dbReference type="PRINTS" id="PR00481">
    <property type="entry name" value="LAMNOPPTDASE"/>
</dbReference>
<evidence type="ECO:0000313" key="9">
    <source>
        <dbReference type="EMBL" id="CAD8683215.1"/>
    </source>
</evidence>
<feature type="domain" description="Cytosol aminopeptidase" evidence="8">
    <location>
        <begin position="464"/>
        <end position="471"/>
    </location>
</feature>
<dbReference type="InterPro" id="IPR000819">
    <property type="entry name" value="Peptidase_M17_C"/>
</dbReference>
<dbReference type="GO" id="GO:0005737">
    <property type="term" value="C:cytoplasm"/>
    <property type="evidence" value="ECO:0007669"/>
    <property type="project" value="InterPro"/>
</dbReference>
<dbReference type="SUPFAM" id="SSF53187">
    <property type="entry name" value="Zn-dependent exopeptidases"/>
    <property type="match status" value="1"/>
</dbReference>
<dbReference type="GO" id="GO:0006508">
    <property type="term" value="P:proteolysis"/>
    <property type="evidence" value="ECO:0007669"/>
    <property type="project" value="UniProtKB-KW"/>
</dbReference>
<sequence length="617" mass="62863">MAQSMALRGSARILRQLARRDAVAIARVAGANARPIAAPVTAAWMAAPGAAAAPRRGMATASRPSLVTSAAAGDAGAKAPLTFEPETLPKVNVAPFSTQIAEWKGDLLVIAVTEEDLVTDADSGVVTLKSDRLKALNANSSGALGDALAQGGFDGKQGSASKVVRVGNASGISAKYIALVGLGKAAKVSTSTEWGTSPFQALGTTVAALAKGHRAKTLGVVLLEACPSEPSGAIGQLASAVLLGGYESSRFKSKKSPTASVLESVDIVLRTGGWFTNEAGLTKAVSKAHAVAAGTMVTRYLVEAPPNVCTPTHLADCARHIAAKFPDTFKIEVLDKAACQAMNMGLYLGVAEASEEPPRFIHLTYTPKGGAANKKVAVVGKGLTFDSGGYNLKAGPGSMIELMKFDMGGAAATLGAARIVGAMQPAGAEIHFIVAACENMVAGKGLRPGDVLTGASGKTVEVNNTDAEGRLTLADALWFAQEKCGATSIVDAATLTGACIIALGNDIAGLFTPSDSAAAAVEKAAKAAGEKVWRMPFESGYFDQLKSACADMKNTGGRAGGSITAALFLKQFVKEEVEWAHLDIAGPVWDEKAGLPTGFGAATLAEWAAAQGAPASK</sequence>
<evidence type="ECO:0000256" key="6">
    <source>
        <dbReference type="ARBA" id="ARBA00022670"/>
    </source>
</evidence>
<dbReference type="CDD" id="cd00433">
    <property type="entry name" value="Peptidase_M17"/>
    <property type="match status" value="1"/>
</dbReference>
<dbReference type="HAMAP" id="MF_00181">
    <property type="entry name" value="Cytosol_peptidase_M17"/>
    <property type="match status" value="1"/>
</dbReference>
<keyword evidence="7" id="KW-0378">Hydrolase</keyword>
<comment type="subunit">
    <text evidence="4">Homohexamer (dimer of homotrimers).</text>
</comment>
<evidence type="ECO:0000259" key="8">
    <source>
        <dbReference type="PROSITE" id="PS00631"/>
    </source>
</evidence>
<proteinExistence type="inferred from homology"/>
<keyword evidence="6" id="KW-0645">Protease</keyword>
<evidence type="ECO:0000256" key="5">
    <source>
        <dbReference type="ARBA" id="ARBA00022438"/>
    </source>
</evidence>
<evidence type="ECO:0000256" key="2">
    <source>
        <dbReference type="ARBA" id="ARBA00001585"/>
    </source>
</evidence>
<comment type="catalytic activity">
    <reaction evidence="1">
        <text>Release of an N-terminal amino acid, Xaa-|-Yaa-, in which Xaa is preferably Leu, but may be other amino acids including Pro although not Arg or Lys, and Yaa may be Pro. Amino acid amides and methyl esters are also readily hydrolyzed, but rates on arylamides are exceedingly low.</text>
        <dbReference type="EC" id="3.4.11.1"/>
    </reaction>
</comment>
<protein>
    <recommendedName>
        <fullName evidence="8">Cytosol aminopeptidase domain-containing protein</fullName>
    </recommendedName>
</protein>
<evidence type="ECO:0000256" key="7">
    <source>
        <dbReference type="ARBA" id="ARBA00022801"/>
    </source>
</evidence>
<keyword evidence="5" id="KW-0031">Aminopeptidase</keyword>
<dbReference type="Pfam" id="PF00883">
    <property type="entry name" value="Peptidase_M17"/>
    <property type="match status" value="1"/>
</dbReference>
<dbReference type="InterPro" id="IPR011356">
    <property type="entry name" value="Leucine_aapep/pepB"/>
</dbReference>
<dbReference type="InterPro" id="IPR043472">
    <property type="entry name" value="Macro_dom-like"/>
</dbReference>
<gene>
    <name evidence="9" type="ORF">CLEI1391_LOCUS11104</name>
</gene>
<dbReference type="AlphaFoldDB" id="A0A7S0RPK3"/>
<dbReference type="PANTHER" id="PTHR11963">
    <property type="entry name" value="LEUCINE AMINOPEPTIDASE-RELATED"/>
    <property type="match status" value="1"/>
</dbReference>
<dbReference type="PROSITE" id="PS00631">
    <property type="entry name" value="CYTOSOL_AP"/>
    <property type="match status" value="1"/>
</dbReference>
<dbReference type="Pfam" id="PF02789">
    <property type="entry name" value="Peptidase_M17_N"/>
    <property type="match status" value="1"/>
</dbReference>
<evidence type="ECO:0000256" key="4">
    <source>
        <dbReference type="ARBA" id="ARBA00011867"/>
    </source>
</evidence>
<evidence type="ECO:0000256" key="3">
    <source>
        <dbReference type="ARBA" id="ARBA00009528"/>
    </source>
</evidence>
<dbReference type="NCBIfam" id="NF002076">
    <property type="entry name" value="PRK00913.2-3"/>
    <property type="match status" value="1"/>
</dbReference>
<dbReference type="SUPFAM" id="SSF52949">
    <property type="entry name" value="Macro domain-like"/>
    <property type="match status" value="1"/>
</dbReference>
<dbReference type="InterPro" id="IPR008283">
    <property type="entry name" value="Peptidase_M17_N"/>
</dbReference>
<dbReference type="Gene3D" id="3.40.220.10">
    <property type="entry name" value="Leucine Aminopeptidase, subunit E, domain 1"/>
    <property type="match status" value="1"/>
</dbReference>
<comment type="catalytic activity">
    <reaction evidence="2">
        <text>Release of N-terminal proline from a peptide.</text>
        <dbReference type="EC" id="3.4.11.5"/>
    </reaction>
</comment>
<dbReference type="InterPro" id="IPR023042">
    <property type="entry name" value="Peptidase_M17_leu_NH2_pept"/>
</dbReference>
<evidence type="ECO:0000256" key="1">
    <source>
        <dbReference type="ARBA" id="ARBA00000135"/>
    </source>
</evidence>
<accession>A0A7S0RPK3</accession>
<organism evidence="9">
    <name type="scientific">Chlamydomonas leiostraca</name>
    <dbReference type="NCBI Taxonomy" id="1034604"/>
    <lineage>
        <taxon>Eukaryota</taxon>
        <taxon>Viridiplantae</taxon>
        <taxon>Chlorophyta</taxon>
        <taxon>core chlorophytes</taxon>
        <taxon>Chlorophyceae</taxon>
        <taxon>CS clade</taxon>
        <taxon>Chlamydomonadales</taxon>
        <taxon>Chlamydomonadaceae</taxon>
        <taxon>Chlamydomonas</taxon>
    </lineage>
</organism>
<dbReference type="GO" id="GO:0070006">
    <property type="term" value="F:metalloaminopeptidase activity"/>
    <property type="evidence" value="ECO:0007669"/>
    <property type="project" value="InterPro"/>
</dbReference>
<dbReference type="GO" id="GO:0030145">
    <property type="term" value="F:manganese ion binding"/>
    <property type="evidence" value="ECO:0007669"/>
    <property type="project" value="InterPro"/>
</dbReference>
<dbReference type="Gene3D" id="3.40.630.10">
    <property type="entry name" value="Zn peptidases"/>
    <property type="match status" value="1"/>
</dbReference>
<reference evidence="9" key="1">
    <citation type="submission" date="2021-01" db="EMBL/GenBank/DDBJ databases">
        <authorList>
            <person name="Corre E."/>
            <person name="Pelletier E."/>
            <person name="Niang G."/>
            <person name="Scheremetjew M."/>
            <person name="Finn R."/>
            <person name="Kale V."/>
            <person name="Holt S."/>
            <person name="Cochrane G."/>
            <person name="Meng A."/>
            <person name="Brown T."/>
            <person name="Cohen L."/>
        </authorList>
    </citation>
    <scope>NUCLEOTIDE SEQUENCE</scope>
    <source>
        <strain evidence="9">SAG 11-49</strain>
    </source>
</reference>
<dbReference type="PANTHER" id="PTHR11963:SF23">
    <property type="entry name" value="CYTOSOL AMINOPEPTIDASE"/>
    <property type="match status" value="1"/>
</dbReference>